<gene>
    <name evidence="16" type="ORF">SAMN06295937_102815</name>
</gene>
<comment type="catalytic activity">
    <reaction evidence="1">
        <text>(6R)-L-erythro-5,6,7,8-tetrahydrobiopterin + L-phenylalanine + O2 = (4aS,6R)-4a-hydroxy-L-erythro-5,6,7,8-tetrahydrobiopterin + L-tyrosine</text>
        <dbReference type="Rhea" id="RHEA:20273"/>
        <dbReference type="ChEBI" id="CHEBI:15379"/>
        <dbReference type="ChEBI" id="CHEBI:15642"/>
        <dbReference type="ChEBI" id="CHEBI:58095"/>
        <dbReference type="ChEBI" id="CHEBI:58315"/>
        <dbReference type="ChEBI" id="CHEBI:59560"/>
        <dbReference type="EC" id="1.14.16.1"/>
    </reaction>
</comment>
<dbReference type="UniPathway" id="UPA00139">
    <property type="reaction ID" value="UER00337"/>
</dbReference>
<keyword evidence="17" id="KW-1185">Reference proteome</keyword>
<comment type="cofactor">
    <cofactor evidence="2 13">
        <name>Fe(2+)</name>
        <dbReference type="ChEBI" id="CHEBI:29033"/>
    </cofactor>
</comment>
<keyword evidence="8" id="KW-0560">Oxidoreductase</keyword>
<evidence type="ECO:0000256" key="1">
    <source>
        <dbReference type="ARBA" id="ARBA00001060"/>
    </source>
</evidence>
<dbReference type="InterPro" id="IPR018301">
    <property type="entry name" value="ArAA_hydroxylase_Fe/CU_BS"/>
</dbReference>
<sequence>MPASHIYDAPPEGAAADWTIDQDWASFTFKQHETWRTLFHQQSAALARYACRDFLKGLKLLGHIARGIPDFADLNRRLGPATGWEVVAVPGWIPNRPFFEHLANRRFPAANFLRPPERIGYSEEPDMFHDIFGHVPMLINPAFSQFLVAYGEAGLRAEKLGAADFLGRLWLYTTEFGLVVEEGELRAFGGGLLSSYAECVAALTSPAPRRVWLDIERVMRTQYHFDRFQHIYFVVEGFVHLLRATEEADFAGIYRNISGEPALQPEDGFRGDRVYDGPLQPVRRGPAFMKRKPRR</sequence>
<dbReference type="PROSITE" id="PS00367">
    <property type="entry name" value="BH4_AAA_HYDROXYL_1"/>
    <property type="match status" value="1"/>
</dbReference>
<dbReference type="CDD" id="cd03348">
    <property type="entry name" value="pro_PheOH"/>
    <property type="match status" value="1"/>
</dbReference>
<dbReference type="GO" id="GO:0006559">
    <property type="term" value="P:L-phenylalanine catabolic process"/>
    <property type="evidence" value="ECO:0007669"/>
    <property type="project" value="UniProtKB-UniPathway"/>
</dbReference>
<comment type="similarity">
    <text evidence="4">Belongs to the biopterin-dependent aromatic amino acid hydroxylase family.</text>
</comment>
<feature type="binding site" evidence="13">
    <location>
        <position position="129"/>
    </location>
    <ligand>
        <name>Fe cation</name>
        <dbReference type="ChEBI" id="CHEBI:24875"/>
    </ligand>
</feature>
<dbReference type="GO" id="GO:0005506">
    <property type="term" value="F:iron ion binding"/>
    <property type="evidence" value="ECO:0007669"/>
    <property type="project" value="InterPro"/>
</dbReference>
<proteinExistence type="inferred from homology"/>
<dbReference type="InterPro" id="IPR005960">
    <property type="entry name" value="Phe-4-hydroxylase_mono"/>
</dbReference>
<dbReference type="Gene3D" id="1.10.800.10">
    <property type="entry name" value="Aromatic amino acid hydroxylase"/>
    <property type="match status" value="1"/>
</dbReference>
<dbReference type="NCBIfam" id="TIGR01267">
    <property type="entry name" value="Phe4hydrox_mono"/>
    <property type="match status" value="1"/>
</dbReference>
<dbReference type="Proteomes" id="UP000190044">
    <property type="component" value="Unassembled WGS sequence"/>
</dbReference>
<dbReference type="InterPro" id="IPR019774">
    <property type="entry name" value="Aromatic-AA_hydroxylase_C"/>
</dbReference>
<dbReference type="InterPro" id="IPR036951">
    <property type="entry name" value="ArAA_hydroxylase_sf"/>
</dbReference>
<organism evidence="16 17">
    <name type="scientific">Sphingopyxis flava</name>
    <dbReference type="NCBI Taxonomy" id="1507287"/>
    <lineage>
        <taxon>Bacteria</taxon>
        <taxon>Pseudomonadati</taxon>
        <taxon>Pseudomonadota</taxon>
        <taxon>Alphaproteobacteria</taxon>
        <taxon>Sphingomonadales</taxon>
        <taxon>Sphingomonadaceae</taxon>
        <taxon>Sphingopyxis</taxon>
    </lineage>
</organism>
<evidence type="ECO:0000256" key="3">
    <source>
        <dbReference type="ARBA" id="ARBA00005088"/>
    </source>
</evidence>
<evidence type="ECO:0000256" key="13">
    <source>
        <dbReference type="PIRSR" id="PIRSR601273-2"/>
    </source>
</evidence>
<dbReference type="SUPFAM" id="SSF56534">
    <property type="entry name" value="Aromatic aminoacid monoxygenases, catalytic and oligomerization domains"/>
    <property type="match status" value="1"/>
</dbReference>
<evidence type="ECO:0000256" key="4">
    <source>
        <dbReference type="ARBA" id="ARBA00009712"/>
    </source>
</evidence>
<accession>A0A1T5F3H3</accession>
<dbReference type="Pfam" id="PF00351">
    <property type="entry name" value="Biopterin_H"/>
    <property type="match status" value="1"/>
</dbReference>
<keyword evidence="9 13" id="KW-0408">Iron</keyword>
<evidence type="ECO:0000256" key="10">
    <source>
        <dbReference type="ARBA" id="ARBA00023033"/>
    </source>
</evidence>
<evidence type="ECO:0000256" key="11">
    <source>
        <dbReference type="ARBA" id="ARBA00023232"/>
    </source>
</evidence>
<evidence type="ECO:0000256" key="6">
    <source>
        <dbReference type="ARBA" id="ARBA00020276"/>
    </source>
</evidence>
<keyword evidence="11" id="KW-0585">Phenylalanine catabolism</keyword>
<dbReference type="EMBL" id="FUYP01000028">
    <property type="protein sequence ID" value="SKB90752.1"/>
    <property type="molecule type" value="Genomic_DNA"/>
</dbReference>
<feature type="binding site" evidence="13">
    <location>
        <position position="175"/>
    </location>
    <ligand>
        <name>Fe cation</name>
        <dbReference type="ChEBI" id="CHEBI:24875"/>
    </ligand>
</feature>
<evidence type="ECO:0000313" key="16">
    <source>
        <dbReference type="EMBL" id="SKB90752.1"/>
    </source>
</evidence>
<dbReference type="EC" id="1.14.16.1" evidence="5"/>
<evidence type="ECO:0000256" key="9">
    <source>
        <dbReference type="ARBA" id="ARBA00023004"/>
    </source>
</evidence>
<dbReference type="PANTHER" id="PTHR11473">
    <property type="entry name" value="AROMATIC AMINO ACID HYDROXYLASE"/>
    <property type="match status" value="1"/>
</dbReference>
<comment type="pathway">
    <text evidence="3">Amino-acid degradation; L-phenylalanine degradation; acetoacetate and fumarate from L-phenylalanine: step 1/6.</text>
</comment>
<dbReference type="AlphaFoldDB" id="A0A1T5F3H3"/>
<evidence type="ECO:0000256" key="5">
    <source>
        <dbReference type="ARBA" id="ARBA00011995"/>
    </source>
</evidence>
<protein>
    <recommendedName>
        <fullName evidence="6">Phenylalanine-4-hydroxylase</fullName>
        <ecNumber evidence="5">1.14.16.1</ecNumber>
    </recommendedName>
    <alternativeName>
        <fullName evidence="12">Phe-4-monooxygenase</fullName>
    </alternativeName>
</protein>
<keyword evidence="7 13" id="KW-0479">Metal-binding</keyword>
<feature type="domain" description="Biopterin-dependent aromatic amino acid hydroxylase family profile" evidence="15">
    <location>
        <begin position="1"/>
        <end position="295"/>
    </location>
</feature>
<keyword evidence="10" id="KW-0503">Monooxygenase</keyword>
<dbReference type="OrthoDB" id="9780502at2"/>
<dbReference type="GO" id="GO:0004505">
    <property type="term" value="F:phenylalanine 4-monooxygenase activity"/>
    <property type="evidence" value="ECO:0007669"/>
    <property type="project" value="UniProtKB-EC"/>
</dbReference>
<feature type="binding site" evidence="13">
    <location>
        <position position="134"/>
    </location>
    <ligand>
        <name>Fe cation</name>
        <dbReference type="ChEBI" id="CHEBI:24875"/>
    </ligand>
</feature>
<dbReference type="PANTHER" id="PTHR11473:SF24">
    <property type="entry name" value="PHENYLALANINE-4-HYDROXYLASE"/>
    <property type="match status" value="1"/>
</dbReference>
<evidence type="ECO:0000256" key="8">
    <source>
        <dbReference type="ARBA" id="ARBA00023002"/>
    </source>
</evidence>
<evidence type="ECO:0000256" key="7">
    <source>
        <dbReference type="ARBA" id="ARBA00022723"/>
    </source>
</evidence>
<evidence type="ECO:0000256" key="12">
    <source>
        <dbReference type="ARBA" id="ARBA00029922"/>
    </source>
</evidence>
<dbReference type="RefSeq" id="WP_079639778.1">
    <property type="nucleotide sequence ID" value="NZ_FUYP01000028.1"/>
</dbReference>
<name>A0A1T5F3H3_9SPHN</name>
<feature type="region of interest" description="Disordered" evidence="14">
    <location>
        <begin position="274"/>
        <end position="295"/>
    </location>
</feature>
<dbReference type="PROSITE" id="PS51410">
    <property type="entry name" value="BH4_AAA_HYDROXYL_2"/>
    <property type="match status" value="1"/>
</dbReference>
<evidence type="ECO:0000313" key="17">
    <source>
        <dbReference type="Proteomes" id="UP000190044"/>
    </source>
</evidence>
<dbReference type="PRINTS" id="PR00372">
    <property type="entry name" value="FYWHYDRXLASE"/>
</dbReference>
<dbReference type="InterPro" id="IPR001273">
    <property type="entry name" value="ArAA_hydroxylase"/>
</dbReference>
<reference evidence="17" key="1">
    <citation type="submission" date="2017-02" db="EMBL/GenBank/DDBJ databases">
        <authorList>
            <person name="Varghese N."/>
            <person name="Submissions S."/>
        </authorList>
    </citation>
    <scope>NUCLEOTIDE SEQUENCE [LARGE SCALE GENOMIC DNA]</scope>
    <source>
        <strain evidence="17">R11H</strain>
    </source>
</reference>
<evidence type="ECO:0000256" key="14">
    <source>
        <dbReference type="SAM" id="MobiDB-lite"/>
    </source>
</evidence>
<evidence type="ECO:0000256" key="2">
    <source>
        <dbReference type="ARBA" id="ARBA00001954"/>
    </source>
</evidence>
<dbReference type="InterPro" id="IPR036329">
    <property type="entry name" value="Aro-AA_hydroxylase_C_sf"/>
</dbReference>
<evidence type="ECO:0000259" key="15">
    <source>
        <dbReference type="PROSITE" id="PS51410"/>
    </source>
</evidence>